<dbReference type="PROSITE" id="PS50056">
    <property type="entry name" value="TYR_PHOSPHATASE_2"/>
    <property type="match status" value="1"/>
</dbReference>
<dbReference type="Proteomes" id="UP001527882">
    <property type="component" value="Unassembled WGS sequence"/>
</dbReference>
<keyword evidence="4" id="KW-1185">Reference proteome</keyword>
<dbReference type="PROSITE" id="PS00383">
    <property type="entry name" value="TYR_PHOSPHATASE_1"/>
    <property type="match status" value="1"/>
</dbReference>
<dbReference type="PANTHER" id="PTHR31126">
    <property type="entry name" value="TYROSINE-PROTEIN PHOSPHATASE"/>
    <property type="match status" value="1"/>
</dbReference>
<proteinExistence type="inferred from homology"/>
<dbReference type="EMBL" id="JAQAGZ010000009">
    <property type="protein sequence ID" value="MCZ8513762.1"/>
    <property type="molecule type" value="Genomic_DNA"/>
</dbReference>
<dbReference type="SUPFAM" id="SSF52799">
    <property type="entry name" value="(Phosphotyrosine protein) phosphatases II"/>
    <property type="match status" value="1"/>
</dbReference>
<name>A0ABT4QA42_9BACL</name>
<evidence type="ECO:0000313" key="4">
    <source>
        <dbReference type="Proteomes" id="UP001527882"/>
    </source>
</evidence>
<comment type="similarity">
    <text evidence="1">Belongs to the protein-tyrosine phosphatase family.</text>
</comment>
<organism evidence="3 4">
    <name type="scientific">Paenibacillus gyeongsangnamensis</name>
    <dbReference type="NCBI Taxonomy" id="3388067"/>
    <lineage>
        <taxon>Bacteria</taxon>
        <taxon>Bacillati</taxon>
        <taxon>Bacillota</taxon>
        <taxon>Bacilli</taxon>
        <taxon>Bacillales</taxon>
        <taxon>Paenibacillaceae</taxon>
        <taxon>Paenibacillus</taxon>
    </lineage>
</organism>
<dbReference type="RefSeq" id="WP_269882286.1">
    <property type="nucleotide sequence ID" value="NZ_JAQAGZ010000009.1"/>
</dbReference>
<sequence>MMNSITPTPERVIKLQGAYNVRDLGGYAAADGRMTRWGQVYRADGLHKLSELDQQELIARGLAKVVDLRHDREIEEMKDVFAGSDRVAYHHVSLINPTSTANSSIRSLGDMYVGMLEQAHPSIRAVMELIAGEEQRAVLFHCTAGKDRTGVISGLLLQLAGVPDDIIIEDYAMTSECIAPLMEELRAGRPEMVPAEMYEKFLGCDRDNMSMMLGYLQEAYGGAERYLLSIGVTEAQVASLKSKLLGQ</sequence>
<reference evidence="3 4" key="1">
    <citation type="submission" date="2022-12" db="EMBL/GenBank/DDBJ databases">
        <title>Draft genome sequence of Paenibacillus sp. dW9.</title>
        <authorList>
            <person name="Choi E.-W."/>
            <person name="Kim D.-U."/>
        </authorList>
    </citation>
    <scope>NUCLEOTIDE SEQUENCE [LARGE SCALE GENOMIC DNA]</scope>
    <source>
        <strain evidence="4">dW9</strain>
    </source>
</reference>
<dbReference type="Pfam" id="PF13350">
    <property type="entry name" value="Y_phosphatase3"/>
    <property type="match status" value="1"/>
</dbReference>
<feature type="domain" description="Tyrosine specific protein phosphatases" evidence="2">
    <location>
        <begin position="110"/>
        <end position="200"/>
    </location>
</feature>
<dbReference type="PANTHER" id="PTHR31126:SF1">
    <property type="entry name" value="TYROSINE SPECIFIC PROTEIN PHOSPHATASES DOMAIN-CONTAINING PROTEIN"/>
    <property type="match status" value="1"/>
</dbReference>
<accession>A0ABT4QA42</accession>
<comment type="caution">
    <text evidence="3">The sequence shown here is derived from an EMBL/GenBank/DDBJ whole genome shotgun (WGS) entry which is preliminary data.</text>
</comment>
<dbReference type="Gene3D" id="3.90.190.10">
    <property type="entry name" value="Protein tyrosine phosphatase superfamily"/>
    <property type="match status" value="1"/>
</dbReference>
<evidence type="ECO:0000259" key="2">
    <source>
        <dbReference type="PROSITE" id="PS50056"/>
    </source>
</evidence>
<dbReference type="InterPro" id="IPR016130">
    <property type="entry name" value="Tyr_Pase_AS"/>
</dbReference>
<evidence type="ECO:0000256" key="1">
    <source>
        <dbReference type="ARBA" id="ARBA00009580"/>
    </source>
</evidence>
<dbReference type="InterPro" id="IPR029021">
    <property type="entry name" value="Prot-tyrosine_phosphatase-like"/>
</dbReference>
<protein>
    <submittedName>
        <fullName evidence="3">Tyrosine-protein phosphatase</fullName>
    </submittedName>
</protein>
<evidence type="ECO:0000313" key="3">
    <source>
        <dbReference type="EMBL" id="MCZ8513762.1"/>
    </source>
</evidence>
<dbReference type="InterPro" id="IPR000387">
    <property type="entry name" value="Tyr_Pase_dom"/>
</dbReference>
<dbReference type="InterPro" id="IPR026893">
    <property type="entry name" value="Tyr/Ser_Pase_IphP-type"/>
</dbReference>
<gene>
    <name evidence="3" type="ORF">O9H85_15240</name>
</gene>